<dbReference type="Pfam" id="PF19730">
    <property type="entry name" value="DUF6221"/>
    <property type="match status" value="1"/>
</dbReference>
<comment type="caution">
    <text evidence="1">The sequence shown here is derived from an EMBL/GenBank/DDBJ whole genome shotgun (WGS) entry which is preliminary data.</text>
</comment>
<keyword evidence="2" id="KW-1185">Reference proteome</keyword>
<dbReference type="RefSeq" id="WP_344132904.1">
    <property type="nucleotide sequence ID" value="NZ_BAAARA010000010.1"/>
</dbReference>
<accession>A0ABN3GIK2</accession>
<sequence length="106" mass="12197">MNRFVRFLRRQLDIDLELLRQARHDEETGKATAQPNAGVLTAIRGFRECELKTRLLTIHQHCGAGSGPCDTLEDTYPREDERGCPTKAFLGLPYTDRPGYQPRWRP</sequence>
<name>A0ABN3GIK2_9PSEU</name>
<dbReference type="InterPro" id="IPR046193">
    <property type="entry name" value="DUF6221"/>
</dbReference>
<protein>
    <submittedName>
        <fullName evidence="1">Uncharacterized protein</fullName>
    </submittedName>
</protein>
<organism evidence="1 2">
    <name type="scientific">Saccharopolyspora halophila</name>
    <dbReference type="NCBI Taxonomy" id="405551"/>
    <lineage>
        <taxon>Bacteria</taxon>
        <taxon>Bacillati</taxon>
        <taxon>Actinomycetota</taxon>
        <taxon>Actinomycetes</taxon>
        <taxon>Pseudonocardiales</taxon>
        <taxon>Pseudonocardiaceae</taxon>
        <taxon>Saccharopolyspora</taxon>
    </lineage>
</organism>
<evidence type="ECO:0000313" key="1">
    <source>
        <dbReference type="EMBL" id="GAA2352269.1"/>
    </source>
</evidence>
<gene>
    <name evidence="1" type="ORF">GCM10009854_32790</name>
</gene>
<dbReference type="EMBL" id="BAAARA010000010">
    <property type="protein sequence ID" value="GAA2352269.1"/>
    <property type="molecule type" value="Genomic_DNA"/>
</dbReference>
<evidence type="ECO:0000313" key="2">
    <source>
        <dbReference type="Proteomes" id="UP001501218"/>
    </source>
</evidence>
<reference evidence="1 2" key="1">
    <citation type="journal article" date="2019" name="Int. J. Syst. Evol. Microbiol.">
        <title>The Global Catalogue of Microorganisms (GCM) 10K type strain sequencing project: providing services to taxonomists for standard genome sequencing and annotation.</title>
        <authorList>
            <consortium name="The Broad Institute Genomics Platform"/>
            <consortium name="The Broad Institute Genome Sequencing Center for Infectious Disease"/>
            <person name="Wu L."/>
            <person name="Ma J."/>
        </authorList>
    </citation>
    <scope>NUCLEOTIDE SEQUENCE [LARGE SCALE GENOMIC DNA]</scope>
    <source>
        <strain evidence="1 2">JCM 16221</strain>
    </source>
</reference>
<proteinExistence type="predicted"/>
<dbReference type="Proteomes" id="UP001501218">
    <property type="component" value="Unassembled WGS sequence"/>
</dbReference>